<dbReference type="Gene3D" id="3.20.20.140">
    <property type="entry name" value="Metal-dependent hydrolases"/>
    <property type="match status" value="1"/>
</dbReference>
<protein>
    <recommendedName>
        <fullName evidence="3">Amidohydrolase-related domain-containing protein</fullName>
    </recommendedName>
</protein>
<dbReference type="SUPFAM" id="SSF51556">
    <property type="entry name" value="Metallo-dependent hydrolases"/>
    <property type="match status" value="1"/>
</dbReference>
<evidence type="ECO:0000256" key="1">
    <source>
        <dbReference type="ARBA" id="ARBA00022801"/>
    </source>
</evidence>
<feature type="non-terminal residue" evidence="2">
    <location>
        <position position="119"/>
    </location>
</feature>
<dbReference type="EMBL" id="UINC01150278">
    <property type="protein sequence ID" value="SVD43231.1"/>
    <property type="molecule type" value="Genomic_DNA"/>
</dbReference>
<evidence type="ECO:0008006" key="3">
    <source>
        <dbReference type="Google" id="ProtNLM"/>
    </source>
</evidence>
<dbReference type="InterPro" id="IPR050287">
    <property type="entry name" value="MTA/SAH_deaminase"/>
</dbReference>
<dbReference type="PANTHER" id="PTHR43794:SF11">
    <property type="entry name" value="AMIDOHYDROLASE-RELATED DOMAIN-CONTAINING PROTEIN"/>
    <property type="match status" value="1"/>
</dbReference>
<dbReference type="AlphaFoldDB" id="A0A382VBG7"/>
<dbReference type="PANTHER" id="PTHR43794">
    <property type="entry name" value="AMINOHYDROLASE SSNA-RELATED"/>
    <property type="match status" value="1"/>
</dbReference>
<evidence type="ECO:0000313" key="2">
    <source>
        <dbReference type="EMBL" id="SVD43231.1"/>
    </source>
</evidence>
<organism evidence="2">
    <name type="scientific">marine metagenome</name>
    <dbReference type="NCBI Taxonomy" id="408172"/>
    <lineage>
        <taxon>unclassified sequences</taxon>
        <taxon>metagenomes</taxon>
        <taxon>ecological metagenomes</taxon>
    </lineage>
</organism>
<gene>
    <name evidence="2" type="ORF">METZ01_LOCUS396085</name>
</gene>
<name>A0A382VBG7_9ZZZZ</name>
<keyword evidence="1" id="KW-0378">Hydrolase</keyword>
<reference evidence="2" key="1">
    <citation type="submission" date="2018-05" db="EMBL/GenBank/DDBJ databases">
        <authorList>
            <person name="Lanie J.A."/>
            <person name="Ng W.-L."/>
            <person name="Kazmierczak K.M."/>
            <person name="Andrzejewski T.M."/>
            <person name="Davidsen T.M."/>
            <person name="Wayne K.J."/>
            <person name="Tettelin H."/>
            <person name="Glass J.I."/>
            <person name="Rusch D."/>
            <person name="Podicherti R."/>
            <person name="Tsui H.-C.T."/>
            <person name="Winkler M.E."/>
        </authorList>
    </citation>
    <scope>NUCLEOTIDE SEQUENCE</scope>
</reference>
<dbReference type="GO" id="GO:0016810">
    <property type="term" value="F:hydrolase activity, acting on carbon-nitrogen (but not peptide) bonds"/>
    <property type="evidence" value="ECO:0007669"/>
    <property type="project" value="InterPro"/>
</dbReference>
<dbReference type="SUPFAM" id="SSF51338">
    <property type="entry name" value="Composite domain of metallo-dependent hydrolases"/>
    <property type="match status" value="1"/>
</dbReference>
<proteinExistence type="predicted"/>
<dbReference type="Gene3D" id="2.30.40.10">
    <property type="entry name" value="Urease, subunit C, domain 1"/>
    <property type="match status" value="1"/>
</dbReference>
<dbReference type="InterPro" id="IPR011059">
    <property type="entry name" value="Metal-dep_hydrolase_composite"/>
</dbReference>
<sequence>MSEKTNDLKVISNTTIVTCNTEREIIYDGAIAIQGSTVIDIGRTQNVLSRNQDSVVIDGNGKAVFPGLINCHAHLTANLFRGITEDFGFPTSFRFPEDPREIITDEQATVMALLGAIES</sequence>
<dbReference type="InterPro" id="IPR032466">
    <property type="entry name" value="Metal_Hydrolase"/>
</dbReference>
<accession>A0A382VBG7</accession>